<protein>
    <submittedName>
        <fullName evidence="1">Uncharacterized protein</fullName>
    </submittedName>
</protein>
<organism evidence="1 2">
    <name type="scientific">Nesidiocoris tenuis</name>
    <dbReference type="NCBI Taxonomy" id="355587"/>
    <lineage>
        <taxon>Eukaryota</taxon>
        <taxon>Metazoa</taxon>
        <taxon>Ecdysozoa</taxon>
        <taxon>Arthropoda</taxon>
        <taxon>Hexapoda</taxon>
        <taxon>Insecta</taxon>
        <taxon>Pterygota</taxon>
        <taxon>Neoptera</taxon>
        <taxon>Paraneoptera</taxon>
        <taxon>Hemiptera</taxon>
        <taxon>Heteroptera</taxon>
        <taxon>Panheteroptera</taxon>
        <taxon>Cimicomorpha</taxon>
        <taxon>Miridae</taxon>
        <taxon>Dicyphina</taxon>
        <taxon>Nesidiocoris</taxon>
    </lineage>
</organism>
<dbReference type="Proteomes" id="UP000479000">
    <property type="component" value="Unassembled WGS sequence"/>
</dbReference>
<sequence length="73" mass="8474">MVACVRNCWSTSLFFAWAKSLPTSLTVRRYSSASTTRDSNSGNLFEYLSRTNRWITTENRSQKTFHREASKCK</sequence>
<evidence type="ECO:0000313" key="1">
    <source>
        <dbReference type="EMBL" id="CAB0000457.1"/>
    </source>
</evidence>
<dbReference type="AlphaFoldDB" id="A0A6H5GB82"/>
<gene>
    <name evidence="1" type="ORF">NTEN_LOCUS6334</name>
</gene>
<proteinExistence type="predicted"/>
<name>A0A6H5GB82_9HEMI</name>
<feature type="non-terminal residue" evidence="1">
    <location>
        <position position="73"/>
    </location>
</feature>
<keyword evidence="2" id="KW-1185">Reference proteome</keyword>
<accession>A0A6H5GB82</accession>
<dbReference type="EMBL" id="CADCXU010009502">
    <property type="protein sequence ID" value="CAB0000457.1"/>
    <property type="molecule type" value="Genomic_DNA"/>
</dbReference>
<reference evidence="1 2" key="1">
    <citation type="submission" date="2020-02" db="EMBL/GenBank/DDBJ databases">
        <authorList>
            <person name="Ferguson B K."/>
        </authorList>
    </citation>
    <scope>NUCLEOTIDE SEQUENCE [LARGE SCALE GENOMIC DNA]</scope>
</reference>
<evidence type="ECO:0000313" key="2">
    <source>
        <dbReference type="Proteomes" id="UP000479000"/>
    </source>
</evidence>